<organism evidence="6 8">
    <name type="scientific">Rotaria magnacalcarata</name>
    <dbReference type="NCBI Taxonomy" id="392030"/>
    <lineage>
        <taxon>Eukaryota</taxon>
        <taxon>Metazoa</taxon>
        <taxon>Spiralia</taxon>
        <taxon>Gnathifera</taxon>
        <taxon>Rotifera</taxon>
        <taxon>Eurotatoria</taxon>
        <taxon>Bdelloidea</taxon>
        <taxon>Philodinida</taxon>
        <taxon>Philodinidae</taxon>
        <taxon>Rotaria</taxon>
    </lineage>
</organism>
<feature type="transmembrane region" description="Helical" evidence="2">
    <location>
        <begin position="49"/>
        <end position="75"/>
    </location>
</feature>
<evidence type="ECO:0000313" key="5">
    <source>
        <dbReference type="EMBL" id="CAF4050674.1"/>
    </source>
</evidence>
<proteinExistence type="predicted"/>
<dbReference type="EMBL" id="CAJNRG010009804">
    <property type="protein sequence ID" value="CAF2117116.1"/>
    <property type="molecule type" value="Genomic_DNA"/>
</dbReference>
<gene>
    <name evidence="7" type="ORF">BYL167_LOCUS36094</name>
    <name evidence="6" type="ORF">OVN521_LOCUS23773</name>
    <name evidence="5" type="ORF">UXM345_LOCUS19200</name>
    <name evidence="3" type="ORF">WKI299_LOCUS22996</name>
    <name evidence="4" type="ORF">XDN619_LOCUS21789</name>
</gene>
<sequence>MQVAEMPIDSLTSGAPNSTSNQTPNDIHIDLKHVANIRENFSKIIKKSFWIKGGLASLLAIAVVCAAIVPTALILSPFKVSSATNATTGTILTSTTLSTVEKSEEQTLATIGIFDQRKTVKTSSQYSPKDISYQQYIDSRIACEYRLISMYARDAIINMWTIWSNTSSHRLSLEKFSDYTSIVKLLRSMNDHYTCISIRSDDRIDPLMFLIKPILQNEIKALMDSNYEILPNQVPLLCHLQKDIIIESIRFMLKIL</sequence>
<accession>A0A819YA84</accession>
<dbReference type="Proteomes" id="UP000663842">
    <property type="component" value="Unassembled WGS sequence"/>
</dbReference>
<dbReference type="EMBL" id="CAJOBG010005473">
    <property type="protein sequence ID" value="CAF4154338.1"/>
    <property type="molecule type" value="Genomic_DNA"/>
</dbReference>
<evidence type="ECO:0000313" key="8">
    <source>
        <dbReference type="Proteomes" id="UP000663866"/>
    </source>
</evidence>
<name>A0A819YA84_9BILA</name>
<dbReference type="EMBL" id="CAJOBF010002691">
    <property type="protein sequence ID" value="CAF4050674.1"/>
    <property type="molecule type" value="Genomic_DNA"/>
</dbReference>
<evidence type="ECO:0000256" key="2">
    <source>
        <dbReference type="SAM" id="Phobius"/>
    </source>
</evidence>
<keyword evidence="2" id="KW-0812">Transmembrane</keyword>
<dbReference type="AlphaFoldDB" id="A0A819YA84"/>
<keyword evidence="8" id="KW-1185">Reference proteome</keyword>
<evidence type="ECO:0000256" key="1">
    <source>
        <dbReference type="SAM" id="MobiDB-lite"/>
    </source>
</evidence>
<dbReference type="Proteomes" id="UP000663887">
    <property type="component" value="Unassembled WGS sequence"/>
</dbReference>
<dbReference type="Proteomes" id="UP000663856">
    <property type="component" value="Unassembled WGS sequence"/>
</dbReference>
<dbReference type="Proteomes" id="UP000681967">
    <property type="component" value="Unassembled WGS sequence"/>
</dbReference>
<feature type="compositionally biased region" description="Polar residues" evidence="1">
    <location>
        <begin position="10"/>
        <end position="24"/>
    </location>
</feature>
<protein>
    <submittedName>
        <fullName evidence="6">Uncharacterized protein</fullName>
    </submittedName>
</protein>
<feature type="region of interest" description="Disordered" evidence="1">
    <location>
        <begin position="1"/>
        <end position="24"/>
    </location>
</feature>
<dbReference type="EMBL" id="CAJNRF010009919">
    <property type="protein sequence ID" value="CAF2114906.1"/>
    <property type="molecule type" value="Genomic_DNA"/>
</dbReference>
<evidence type="ECO:0000313" key="3">
    <source>
        <dbReference type="EMBL" id="CAF2114906.1"/>
    </source>
</evidence>
<evidence type="ECO:0000313" key="7">
    <source>
        <dbReference type="EMBL" id="CAF4502837.1"/>
    </source>
</evidence>
<keyword evidence="2" id="KW-0472">Membrane</keyword>
<reference evidence="6" key="1">
    <citation type="submission" date="2021-02" db="EMBL/GenBank/DDBJ databases">
        <authorList>
            <person name="Nowell W R."/>
        </authorList>
    </citation>
    <scope>NUCLEOTIDE SEQUENCE</scope>
</reference>
<evidence type="ECO:0000313" key="4">
    <source>
        <dbReference type="EMBL" id="CAF2117116.1"/>
    </source>
</evidence>
<keyword evidence="2" id="KW-1133">Transmembrane helix</keyword>
<dbReference type="EMBL" id="CAJOBH010077793">
    <property type="protein sequence ID" value="CAF4502837.1"/>
    <property type="molecule type" value="Genomic_DNA"/>
</dbReference>
<comment type="caution">
    <text evidence="6">The sequence shown here is derived from an EMBL/GenBank/DDBJ whole genome shotgun (WGS) entry which is preliminary data.</text>
</comment>
<evidence type="ECO:0000313" key="6">
    <source>
        <dbReference type="EMBL" id="CAF4154338.1"/>
    </source>
</evidence>
<dbReference type="Proteomes" id="UP000663866">
    <property type="component" value="Unassembled WGS sequence"/>
</dbReference>